<dbReference type="InterPro" id="IPR002716">
    <property type="entry name" value="PIN_dom"/>
</dbReference>
<keyword evidence="6" id="KW-0800">Toxin</keyword>
<dbReference type="KEGG" id="caby:Cabys_1395"/>
<dbReference type="PANTHER" id="PTHR42740">
    <property type="entry name" value="RIBONUCLEASE VAPC3"/>
    <property type="match status" value="1"/>
</dbReference>
<evidence type="ECO:0000259" key="7">
    <source>
        <dbReference type="Pfam" id="PF01850"/>
    </source>
</evidence>
<comment type="cofactor">
    <cofactor evidence="6">
        <name>Mg(2+)</name>
        <dbReference type="ChEBI" id="CHEBI:18420"/>
    </cofactor>
</comment>
<dbReference type="STRING" id="880073.Cabys_1395"/>
<proteinExistence type="inferred from homology"/>
<evidence type="ECO:0000256" key="3">
    <source>
        <dbReference type="ARBA" id="ARBA00022723"/>
    </source>
</evidence>
<dbReference type="InterPro" id="IPR022907">
    <property type="entry name" value="VapC_family"/>
</dbReference>
<organism evidence="9 10">
    <name type="scientific">Caldithrix abyssi DSM 13497</name>
    <dbReference type="NCBI Taxonomy" id="880073"/>
    <lineage>
        <taxon>Bacteria</taxon>
        <taxon>Pseudomonadati</taxon>
        <taxon>Calditrichota</taxon>
        <taxon>Calditrichia</taxon>
        <taxon>Calditrichales</taxon>
        <taxon>Calditrichaceae</taxon>
        <taxon>Caldithrix</taxon>
    </lineage>
</organism>
<gene>
    <name evidence="6" type="primary">vapC</name>
    <name evidence="8" type="ORF">Cabys_1395</name>
    <name evidence="9" type="ORF">Calab_2566</name>
</gene>
<keyword evidence="2 6" id="KW-0540">Nuclease</keyword>
<dbReference type="AlphaFoldDB" id="H1XP61"/>
<dbReference type="OrthoDB" id="9796690at2"/>
<dbReference type="Proteomes" id="UP000004671">
    <property type="component" value="Chromosome"/>
</dbReference>
<dbReference type="InterPro" id="IPR029060">
    <property type="entry name" value="PIN-like_dom_sf"/>
</dbReference>
<keyword evidence="10" id="KW-1185">Reference proteome</keyword>
<dbReference type="GO" id="GO:0000287">
    <property type="term" value="F:magnesium ion binding"/>
    <property type="evidence" value="ECO:0007669"/>
    <property type="project" value="UniProtKB-UniRule"/>
</dbReference>
<dbReference type="InParanoid" id="H1XP61"/>
<reference evidence="9 10" key="1">
    <citation type="submission" date="2011-09" db="EMBL/GenBank/DDBJ databases">
        <title>The permanent draft genome of Caldithrix abyssi DSM 13497.</title>
        <authorList>
            <consortium name="US DOE Joint Genome Institute (JGI-PGF)"/>
            <person name="Lucas S."/>
            <person name="Han J."/>
            <person name="Lapidus A."/>
            <person name="Bruce D."/>
            <person name="Goodwin L."/>
            <person name="Pitluck S."/>
            <person name="Peters L."/>
            <person name="Kyrpides N."/>
            <person name="Mavromatis K."/>
            <person name="Ivanova N."/>
            <person name="Mikhailova N."/>
            <person name="Chertkov O."/>
            <person name="Detter J.C."/>
            <person name="Tapia R."/>
            <person name="Han C."/>
            <person name="Land M."/>
            <person name="Hauser L."/>
            <person name="Markowitz V."/>
            <person name="Cheng J.-F."/>
            <person name="Hugenholtz P."/>
            <person name="Woyke T."/>
            <person name="Wu D."/>
            <person name="Spring S."/>
            <person name="Brambilla E."/>
            <person name="Klenk H.-P."/>
            <person name="Eisen J.A."/>
        </authorList>
    </citation>
    <scope>NUCLEOTIDE SEQUENCE [LARGE SCALE GENOMIC DNA]</scope>
    <source>
        <strain evidence="9 10">DSM 13497</strain>
    </source>
</reference>
<evidence type="ECO:0000256" key="1">
    <source>
        <dbReference type="ARBA" id="ARBA00022649"/>
    </source>
</evidence>
<dbReference type="EMBL" id="CM001402">
    <property type="protein sequence ID" value="EHO42176.1"/>
    <property type="molecule type" value="Genomic_DNA"/>
</dbReference>
<keyword evidence="4 6" id="KW-0378">Hydrolase</keyword>
<dbReference type="PaxDb" id="880073-Calab_2566"/>
<keyword evidence="5 6" id="KW-0460">Magnesium</keyword>
<evidence type="ECO:0000313" key="9">
    <source>
        <dbReference type="EMBL" id="EHO42176.1"/>
    </source>
</evidence>
<dbReference type="EMBL" id="CP018099">
    <property type="protein sequence ID" value="APF18144.1"/>
    <property type="molecule type" value="Genomic_DNA"/>
</dbReference>
<comment type="similarity">
    <text evidence="6">Belongs to the PINc/VapC protein family.</text>
</comment>
<dbReference type="GO" id="GO:0090729">
    <property type="term" value="F:toxin activity"/>
    <property type="evidence" value="ECO:0007669"/>
    <property type="project" value="UniProtKB-KW"/>
</dbReference>
<evidence type="ECO:0000256" key="5">
    <source>
        <dbReference type="ARBA" id="ARBA00022842"/>
    </source>
</evidence>
<dbReference type="PANTHER" id="PTHR42740:SF1">
    <property type="entry name" value="RIBONUCLEASE VAPC3"/>
    <property type="match status" value="1"/>
</dbReference>
<comment type="function">
    <text evidence="6">Toxic component of a toxin-antitoxin (TA) system. An RNase.</text>
</comment>
<feature type="binding site" evidence="6">
    <location>
        <position position="98"/>
    </location>
    <ligand>
        <name>Mg(2+)</name>
        <dbReference type="ChEBI" id="CHEBI:18420"/>
    </ligand>
</feature>
<feature type="binding site" evidence="6">
    <location>
        <position position="10"/>
    </location>
    <ligand>
        <name>Mg(2+)</name>
        <dbReference type="ChEBI" id="CHEBI:18420"/>
    </ligand>
</feature>
<sequence>MKKENIFIIDTSVWIEYFRHGKGEIFDLMEKLIDENMVLLCGPVEMEILSGLRLNEQKQISEILNLLPFSNSEREDYRLAGKMFNDLKKKGITVPPIDCLIAAIAIRRGAKVLTLDKHFKYFDALETNL</sequence>
<dbReference type="CDD" id="cd09882">
    <property type="entry name" value="PIN_MtVapC3-like_start"/>
    <property type="match status" value="1"/>
</dbReference>
<protein>
    <recommendedName>
        <fullName evidence="6">Ribonuclease VapC</fullName>
        <shortName evidence="6">RNase VapC</shortName>
        <ecNumber evidence="6">3.1.-.-</ecNumber>
    </recommendedName>
    <alternativeName>
        <fullName evidence="6">Toxin VapC</fullName>
    </alternativeName>
</protein>
<dbReference type="GO" id="GO:0004540">
    <property type="term" value="F:RNA nuclease activity"/>
    <property type="evidence" value="ECO:0007669"/>
    <property type="project" value="InterPro"/>
</dbReference>
<dbReference type="InterPro" id="IPR051749">
    <property type="entry name" value="PINc/VapC_TA_RNase"/>
</dbReference>
<dbReference type="RefSeq" id="WP_006929442.1">
    <property type="nucleotide sequence ID" value="NZ_CM001402.1"/>
</dbReference>
<reference evidence="8 11" key="2">
    <citation type="submission" date="2016-11" db="EMBL/GenBank/DDBJ databases">
        <title>Genomic analysis of Caldithrix abyssi and proposal of a novel bacterial phylum Caldithrichaeota.</title>
        <authorList>
            <person name="Kublanov I."/>
            <person name="Sigalova O."/>
            <person name="Gavrilov S."/>
            <person name="Lebedinsky A."/>
            <person name="Ivanova N."/>
            <person name="Daum C."/>
            <person name="Reddy T."/>
            <person name="Klenk H.P."/>
            <person name="Goker M."/>
            <person name="Reva O."/>
            <person name="Miroshnichenko M."/>
            <person name="Kyprides N."/>
            <person name="Woyke T."/>
            <person name="Gelfand M."/>
        </authorList>
    </citation>
    <scope>NUCLEOTIDE SEQUENCE [LARGE SCALE GENOMIC DNA]</scope>
    <source>
        <strain evidence="8 11">LF13</strain>
    </source>
</reference>
<dbReference type="EC" id="3.1.-.-" evidence="6"/>
<dbReference type="HOGENOM" id="CLU_118482_1_1_0"/>
<dbReference type="Pfam" id="PF01850">
    <property type="entry name" value="PIN"/>
    <property type="match status" value="1"/>
</dbReference>
<evidence type="ECO:0000256" key="6">
    <source>
        <dbReference type="HAMAP-Rule" id="MF_00265"/>
    </source>
</evidence>
<dbReference type="HAMAP" id="MF_00265">
    <property type="entry name" value="VapC_Nob1"/>
    <property type="match status" value="1"/>
</dbReference>
<dbReference type="SUPFAM" id="SSF88723">
    <property type="entry name" value="PIN domain-like"/>
    <property type="match status" value="1"/>
</dbReference>
<dbReference type="GO" id="GO:0016787">
    <property type="term" value="F:hydrolase activity"/>
    <property type="evidence" value="ECO:0007669"/>
    <property type="project" value="UniProtKB-KW"/>
</dbReference>
<dbReference type="Proteomes" id="UP000183868">
    <property type="component" value="Chromosome"/>
</dbReference>
<name>H1XP61_CALAY</name>
<evidence type="ECO:0000313" key="11">
    <source>
        <dbReference type="Proteomes" id="UP000183868"/>
    </source>
</evidence>
<dbReference type="Gene3D" id="3.40.50.1010">
    <property type="entry name" value="5'-nuclease"/>
    <property type="match status" value="1"/>
</dbReference>
<evidence type="ECO:0000256" key="2">
    <source>
        <dbReference type="ARBA" id="ARBA00022722"/>
    </source>
</evidence>
<evidence type="ECO:0000313" key="10">
    <source>
        <dbReference type="Proteomes" id="UP000004671"/>
    </source>
</evidence>
<dbReference type="eggNOG" id="COG1487">
    <property type="taxonomic scope" value="Bacteria"/>
</dbReference>
<evidence type="ECO:0000313" key="8">
    <source>
        <dbReference type="EMBL" id="APF18144.1"/>
    </source>
</evidence>
<accession>H1XP61</accession>
<keyword evidence="1 6" id="KW-1277">Toxin-antitoxin system</keyword>
<feature type="domain" description="PIN" evidence="7">
    <location>
        <begin position="8"/>
        <end position="123"/>
    </location>
</feature>
<evidence type="ECO:0000256" key="4">
    <source>
        <dbReference type="ARBA" id="ARBA00022801"/>
    </source>
</evidence>
<keyword evidence="3 6" id="KW-0479">Metal-binding</keyword>